<dbReference type="GO" id="GO:0004222">
    <property type="term" value="F:metalloendopeptidase activity"/>
    <property type="evidence" value="ECO:0007669"/>
    <property type="project" value="InterPro"/>
</dbReference>
<name>A0A9J6DN00_RHIMP</name>
<keyword evidence="3" id="KW-1185">Reference proteome</keyword>
<dbReference type="InterPro" id="IPR042089">
    <property type="entry name" value="Peptidase_M13_dom_2"/>
</dbReference>
<evidence type="ECO:0000313" key="2">
    <source>
        <dbReference type="EMBL" id="KAH8023390.1"/>
    </source>
</evidence>
<feature type="domain" description="Peptidase M13 C-terminal" evidence="1">
    <location>
        <begin position="312"/>
        <end position="394"/>
    </location>
</feature>
<dbReference type="VEuPathDB" id="VectorBase:LOC119184680"/>
<gene>
    <name evidence="2" type="ORF">HPB51_013228</name>
</gene>
<dbReference type="Gene3D" id="1.10.1380.10">
    <property type="entry name" value="Neutral endopeptidase , domain2"/>
    <property type="match status" value="1"/>
</dbReference>
<dbReference type="InterPro" id="IPR018497">
    <property type="entry name" value="Peptidase_M13_C"/>
</dbReference>
<dbReference type="GO" id="GO:0016485">
    <property type="term" value="P:protein processing"/>
    <property type="evidence" value="ECO:0007669"/>
    <property type="project" value="TreeGrafter"/>
</dbReference>
<reference evidence="2" key="1">
    <citation type="journal article" date="2020" name="Cell">
        <title>Large-Scale Comparative Analyses of Tick Genomes Elucidate Their Genetic Diversity and Vector Capacities.</title>
        <authorList>
            <consortium name="Tick Genome and Microbiome Consortium (TIGMIC)"/>
            <person name="Jia N."/>
            <person name="Wang J."/>
            <person name="Shi W."/>
            <person name="Du L."/>
            <person name="Sun Y."/>
            <person name="Zhan W."/>
            <person name="Jiang J.F."/>
            <person name="Wang Q."/>
            <person name="Zhang B."/>
            <person name="Ji P."/>
            <person name="Bell-Sakyi L."/>
            <person name="Cui X.M."/>
            <person name="Yuan T.T."/>
            <person name="Jiang B.G."/>
            <person name="Yang W.F."/>
            <person name="Lam T.T."/>
            <person name="Chang Q.C."/>
            <person name="Ding S.J."/>
            <person name="Wang X.J."/>
            <person name="Zhu J.G."/>
            <person name="Ruan X.D."/>
            <person name="Zhao L."/>
            <person name="Wei J.T."/>
            <person name="Ye R.Z."/>
            <person name="Que T.C."/>
            <person name="Du C.H."/>
            <person name="Zhou Y.H."/>
            <person name="Cheng J.X."/>
            <person name="Dai P.F."/>
            <person name="Guo W.B."/>
            <person name="Han X.H."/>
            <person name="Huang E.J."/>
            <person name="Li L.F."/>
            <person name="Wei W."/>
            <person name="Gao Y.C."/>
            <person name="Liu J.Z."/>
            <person name="Shao H.Z."/>
            <person name="Wang X."/>
            <person name="Wang C.C."/>
            <person name="Yang T.C."/>
            <person name="Huo Q.B."/>
            <person name="Li W."/>
            <person name="Chen H.Y."/>
            <person name="Chen S.E."/>
            <person name="Zhou L.G."/>
            <person name="Ni X.B."/>
            <person name="Tian J.H."/>
            <person name="Sheng Y."/>
            <person name="Liu T."/>
            <person name="Pan Y.S."/>
            <person name="Xia L.Y."/>
            <person name="Li J."/>
            <person name="Zhao F."/>
            <person name="Cao W.C."/>
        </authorList>
    </citation>
    <scope>NUCLEOTIDE SEQUENCE</scope>
    <source>
        <strain evidence="2">Rmic-2018</strain>
    </source>
</reference>
<proteinExistence type="predicted"/>
<dbReference type="EMBL" id="JABSTU010000008">
    <property type="protein sequence ID" value="KAH8023390.1"/>
    <property type="molecule type" value="Genomic_DNA"/>
</dbReference>
<dbReference type="InterPro" id="IPR024079">
    <property type="entry name" value="MetalloPept_cat_dom_sf"/>
</dbReference>
<dbReference type="InterPro" id="IPR000718">
    <property type="entry name" value="Peptidase_M13"/>
</dbReference>
<dbReference type="PANTHER" id="PTHR11733">
    <property type="entry name" value="ZINC METALLOPROTEASE FAMILY M13 NEPRILYSIN-RELATED"/>
    <property type="match status" value="1"/>
</dbReference>
<dbReference type="Gene3D" id="3.40.390.10">
    <property type="entry name" value="Collagenase (Catalytic Domain)"/>
    <property type="match status" value="2"/>
</dbReference>
<comment type="caution">
    <text evidence="2">The sequence shown here is derived from an EMBL/GenBank/DDBJ whole genome shotgun (WGS) entry which is preliminary data.</text>
</comment>
<dbReference type="SUPFAM" id="SSF55486">
    <property type="entry name" value="Metalloproteases ('zincins'), catalytic domain"/>
    <property type="match status" value="1"/>
</dbReference>
<sequence length="396" mass="43595">MPLLVPRFTVDDWLTPLQKVFEADPRIDRSDVVLATNSRLLVTMNDLLEAYTPQEIAFHSIWWFAQYACTVTSRVLFNAVSNAQFGMAMQRAYCASLSMELYHVHWAAAYKAITSMKDQVKINSCLENIKTVAVDKLASTTRADGVTRQSLVNVLMNIEPIIWPSGSLATLEGLESMYGPSYNGSGGVLGEGLELVRHLRRLKGTEQDDLVATVFVPSDTKRLTSYDPVTNTIAMATDAIGPPMYYSSGTSAMTYGGLGFVYSMEVATALNSISYLIRDEASKVPALSPNASLPFALSCANGMHAPFPELPALDLAYEAYLRFRDAHTDLPLKGLGYSPEQIFFISFCHSTCLFYPDGTSFSPRCNDAVKNFAPFAKAFSCPKGSQMNPSTKCHYF</sequence>
<reference evidence="2" key="2">
    <citation type="submission" date="2021-09" db="EMBL/GenBank/DDBJ databases">
        <authorList>
            <person name="Jia N."/>
            <person name="Wang J."/>
            <person name="Shi W."/>
            <person name="Du L."/>
            <person name="Sun Y."/>
            <person name="Zhan W."/>
            <person name="Jiang J."/>
            <person name="Wang Q."/>
            <person name="Zhang B."/>
            <person name="Ji P."/>
            <person name="Sakyi L.B."/>
            <person name="Cui X."/>
            <person name="Yuan T."/>
            <person name="Jiang B."/>
            <person name="Yang W."/>
            <person name="Lam T.T.-Y."/>
            <person name="Chang Q."/>
            <person name="Ding S."/>
            <person name="Wang X."/>
            <person name="Zhu J."/>
            <person name="Ruan X."/>
            <person name="Zhao L."/>
            <person name="Wei J."/>
            <person name="Que T."/>
            <person name="Du C."/>
            <person name="Cheng J."/>
            <person name="Dai P."/>
            <person name="Han X."/>
            <person name="Huang E."/>
            <person name="Gao Y."/>
            <person name="Liu J."/>
            <person name="Shao H."/>
            <person name="Ye R."/>
            <person name="Li L."/>
            <person name="Wei W."/>
            <person name="Wang X."/>
            <person name="Wang C."/>
            <person name="Huo Q."/>
            <person name="Li W."/>
            <person name="Guo W."/>
            <person name="Chen H."/>
            <person name="Chen S."/>
            <person name="Zhou L."/>
            <person name="Zhou L."/>
            <person name="Ni X."/>
            <person name="Tian J."/>
            <person name="Zhou Y."/>
            <person name="Sheng Y."/>
            <person name="Liu T."/>
            <person name="Pan Y."/>
            <person name="Xia L."/>
            <person name="Li J."/>
            <person name="Zhao F."/>
            <person name="Cao W."/>
        </authorList>
    </citation>
    <scope>NUCLEOTIDE SEQUENCE</scope>
    <source>
        <strain evidence="2">Rmic-2018</strain>
        <tissue evidence="2">Larvae</tissue>
    </source>
</reference>
<dbReference type="Proteomes" id="UP000821866">
    <property type="component" value="Chromosome 6"/>
</dbReference>
<evidence type="ECO:0000259" key="1">
    <source>
        <dbReference type="Pfam" id="PF01431"/>
    </source>
</evidence>
<dbReference type="Pfam" id="PF01431">
    <property type="entry name" value="Peptidase_M13"/>
    <property type="match status" value="1"/>
</dbReference>
<protein>
    <recommendedName>
        <fullName evidence="1">Peptidase M13 C-terminal domain-containing protein</fullName>
    </recommendedName>
</protein>
<dbReference type="AlphaFoldDB" id="A0A9J6DN00"/>
<dbReference type="PROSITE" id="PS51885">
    <property type="entry name" value="NEPRILYSIN"/>
    <property type="match status" value="1"/>
</dbReference>
<dbReference type="GO" id="GO:0005886">
    <property type="term" value="C:plasma membrane"/>
    <property type="evidence" value="ECO:0007669"/>
    <property type="project" value="TreeGrafter"/>
</dbReference>
<dbReference type="PANTHER" id="PTHR11733:SF241">
    <property type="entry name" value="GH26575P-RELATED"/>
    <property type="match status" value="1"/>
</dbReference>
<evidence type="ECO:0000313" key="3">
    <source>
        <dbReference type="Proteomes" id="UP000821866"/>
    </source>
</evidence>
<organism evidence="2 3">
    <name type="scientific">Rhipicephalus microplus</name>
    <name type="common">Cattle tick</name>
    <name type="synonym">Boophilus microplus</name>
    <dbReference type="NCBI Taxonomy" id="6941"/>
    <lineage>
        <taxon>Eukaryota</taxon>
        <taxon>Metazoa</taxon>
        <taxon>Ecdysozoa</taxon>
        <taxon>Arthropoda</taxon>
        <taxon>Chelicerata</taxon>
        <taxon>Arachnida</taxon>
        <taxon>Acari</taxon>
        <taxon>Parasitiformes</taxon>
        <taxon>Ixodida</taxon>
        <taxon>Ixodoidea</taxon>
        <taxon>Ixodidae</taxon>
        <taxon>Rhipicephalinae</taxon>
        <taxon>Rhipicephalus</taxon>
        <taxon>Boophilus</taxon>
    </lineage>
</organism>
<accession>A0A9J6DN00</accession>